<dbReference type="InterPro" id="IPR036638">
    <property type="entry name" value="HLH_DNA-bd_sf"/>
</dbReference>
<keyword evidence="3" id="KW-0804">Transcription</keyword>
<dbReference type="SUPFAM" id="SSF47459">
    <property type="entry name" value="HLH, helix-loop-helix DNA-binding domain"/>
    <property type="match status" value="1"/>
</dbReference>
<dbReference type="Pfam" id="PF00010">
    <property type="entry name" value="HLH"/>
    <property type="match status" value="1"/>
</dbReference>
<dbReference type="SMART" id="SM00353">
    <property type="entry name" value="HLH"/>
    <property type="match status" value="1"/>
</dbReference>
<organism evidence="8 9">
    <name type="scientific">Spinacia oleracea</name>
    <name type="common">Spinach</name>
    <dbReference type="NCBI Taxonomy" id="3562"/>
    <lineage>
        <taxon>Eukaryota</taxon>
        <taxon>Viridiplantae</taxon>
        <taxon>Streptophyta</taxon>
        <taxon>Embryophyta</taxon>
        <taxon>Tracheophyta</taxon>
        <taxon>Spermatophyta</taxon>
        <taxon>Magnoliopsida</taxon>
        <taxon>eudicotyledons</taxon>
        <taxon>Gunneridae</taxon>
        <taxon>Pentapetalae</taxon>
        <taxon>Caryophyllales</taxon>
        <taxon>Chenopodiaceae</taxon>
        <taxon>Chenopodioideae</taxon>
        <taxon>Anserineae</taxon>
        <taxon>Spinacia</taxon>
    </lineage>
</organism>
<name>A0A9R0JNH9_SPIOL</name>
<reference evidence="8" key="1">
    <citation type="journal article" date="2021" name="Nat. Commun.">
        <title>Genomic analyses provide insights into spinach domestication and the genetic basis of agronomic traits.</title>
        <authorList>
            <person name="Cai X."/>
            <person name="Sun X."/>
            <person name="Xu C."/>
            <person name="Sun H."/>
            <person name="Wang X."/>
            <person name="Ge C."/>
            <person name="Zhang Z."/>
            <person name="Wang Q."/>
            <person name="Fei Z."/>
            <person name="Jiao C."/>
            <person name="Wang Q."/>
        </authorList>
    </citation>
    <scope>NUCLEOTIDE SEQUENCE [LARGE SCALE GENOMIC DNA]</scope>
    <source>
        <strain evidence="8">cv. Varoflay</strain>
    </source>
</reference>
<dbReference type="RefSeq" id="XP_021841270.2">
    <property type="nucleotide sequence ID" value="XM_021985578.2"/>
</dbReference>
<dbReference type="PANTHER" id="PTHR45959:SF2">
    <property type="entry name" value="BHLH TRANSCRIPTION FACTOR"/>
    <property type="match status" value="1"/>
</dbReference>
<dbReference type="PROSITE" id="PS50888">
    <property type="entry name" value="BHLH"/>
    <property type="match status" value="1"/>
</dbReference>
<keyword evidence="8" id="KW-1185">Reference proteome</keyword>
<protein>
    <submittedName>
        <fullName evidence="9">Transcription factor bHLH18-like</fullName>
    </submittedName>
</protein>
<dbReference type="Proteomes" id="UP000813463">
    <property type="component" value="Chromosome 6"/>
</dbReference>
<feature type="domain" description="ACT" evidence="7">
    <location>
        <begin position="305"/>
        <end position="381"/>
    </location>
</feature>
<accession>A0A9R0JNH9</accession>
<dbReference type="Gene3D" id="4.10.280.10">
    <property type="entry name" value="Helix-loop-helix DNA-binding domain"/>
    <property type="match status" value="1"/>
</dbReference>
<dbReference type="InterPro" id="IPR052610">
    <property type="entry name" value="bHLH_transcription_regulator"/>
</dbReference>
<keyword evidence="5" id="KW-0175">Coiled coil</keyword>
<feature type="coiled-coil region" evidence="5">
    <location>
        <begin position="205"/>
        <end position="232"/>
    </location>
</feature>
<evidence type="ECO:0000256" key="3">
    <source>
        <dbReference type="ARBA" id="ARBA00023163"/>
    </source>
</evidence>
<evidence type="ECO:0000259" key="6">
    <source>
        <dbReference type="PROSITE" id="PS50888"/>
    </source>
</evidence>
<keyword evidence="4" id="KW-0539">Nucleus</keyword>
<evidence type="ECO:0000256" key="5">
    <source>
        <dbReference type="SAM" id="Coils"/>
    </source>
</evidence>
<evidence type="ECO:0000256" key="1">
    <source>
        <dbReference type="ARBA" id="ARBA00004123"/>
    </source>
</evidence>
<feature type="domain" description="BHLH" evidence="6">
    <location>
        <begin position="166"/>
        <end position="215"/>
    </location>
</feature>
<evidence type="ECO:0000313" key="9">
    <source>
        <dbReference type="RefSeq" id="XP_021841270.2"/>
    </source>
</evidence>
<comment type="subcellular location">
    <subcellularLocation>
        <location evidence="1">Nucleus</location>
    </subcellularLocation>
</comment>
<dbReference type="AlphaFoldDB" id="A0A9R0JNH9"/>
<reference evidence="9" key="2">
    <citation type="submission" date="2025-08" db="UniProtKB">
        <authorList>
            <consortium name="RefSeq"/>
        </authorList>
    </citation>
    <scope>IDENTIFICATION</scope>
    <source>
        <tissue evidence="9">Leaf</tissue>
    </source>
</reference>
<dbReference type="PANTHER" id="PTHR45959">
    <property type="entry name" value="BHLH TRANSCRIPTION FACTOR"/>
    <property type="match status" value="1"/>
</dbReference>
<dbReference type="KEGG" id="soe:110781380"/>
<sequence>MASTMTMTMTMEAWLAQLEMDQIPIASFIDKYNNSSYQPYEQSLTMEGCCFDEELAATLGEDFPYSLYATSDDTASYSPPPPLSPPPPPLGDFDCNLIEQYISTPLISDCSDNNNMNNINDGDNVVVKKKKGASKKGASKMEASIKKHVVLKEATSGYTKRKRPPSQVQDHILAERKRRELLSHLFISLSAIVPGLKKIDKTSVLGEAIKHMKQLQEKVKVLEQVAAKRTMESVIVVKKSKVIMVDDNGSSDNYGNVDDYCTSATSGRSGNGGGGGVSAGGGGGGDDNVSSFPEIEVKICGNTMLLRVYCEQQKGILTKLFAEVDNHDLRITNSSVIPFENFALVITIVAQMEIGFNNKVKDFVRALRNALRLTSYQRHESSEDEH</sequence>
<evidence type="ECO:0000313" key="8">
    <source>
        <dbReference type="Proteomes" id="UP000813463"/>
    </source>
</evidence>
<dbReference type="InterPro" id="IPR011598">
    <property type="entry name" value="bHLH_dom"/>
</dbReference>
<evidence type="ECO:0000259" key="7">
    <source>
        <dbReference type="PROSITE" id="PS51671"/>
    </source>
</evidence>
<proteinExistence type="predicted"/>
<evidence type="ECO:0000256" key="2">
    <source>
        <dbReference type="ARBA" id="ARBA00023015"/>
    </source>
</evidence>
<dbReference type="GO" id="GO:0046983">
    <property type="term" value="F:protein dimerization activity"/>
    <property type="evidence" value="ECO:0007669"/>
    <property type="project" value="InterPro"/>
</dbReference>
<dbReference type="GO" id="GO:0005634">
    <property type="term" value="C:nucleus"/>
    <property type="evidence" value="ECO:0007669"/>
    <property type="project" value="UniProtKB-SubCell"/>
</dbReference>
<dbReference type="PROSITE" id="PS51671">
    <property type="entry name" value="ACT"/>
    <property type="match status" value="1"/>
</dbReference>
<keyword evidence="2" id="KW-0805">Transcription regulation</keyword>
<gene>
    <name evidence="9" type="primary">LOC110781380</name>
</gene>
<dbReference type="GeneID" id="110781380"/>
<dbReference type="InterPro" id="IPR002912">
    <property type="entry name" value="ACT_dom"/>
</dbReference>
<evidence type="ECO:0000256" key="4">
    <source>
        <dbReference type="ARBA" id="ARBA00023242"/>
    </source>
</evidence>